<accession>A0A9Q1Q870</accession>
<comment type="caution">
    <text evidence="2">The sequence shown here is derived from an EMBL/GenBank/DDBJ whole genome shotgun (WGS) entry which is preliminary data.</text>
</comment>
<dbReference type="CDD" id="cd00303">
    <property type="entry name" value="retropepsin_like"/>
    <property type="match status" value="1"/>
</dbReference>
<organism evidence="2 3">
    <name type="scientific">Carnegiea gigantea</name>
    <dbReference type="NCBI Taxonomy" id="171969"/>
    <lineage>
        <taxon>Eukaryota</taxon>
        <taxon>Viridiplantae</taxon>
        <taxon>Streptophyta</taxon>
        <taxon>Embryophyta</taxon>
        <taxon>Tracheophyta</taxon>
        <taxon>Spermatophyta</taxon>
        <taxon>Magnoliopsida</taxon>
        <taxon>eudicotyledons</taxon>
        <taxon>Gunneridae</taxon>
        <taxon>Pentapetalae</taxon>
        <taxon>Caryophyllales</taxon>
        <taxon>Cactineae</taxon>
        <taxon>Cactaceae</taxon>
        <taxon>Cactoideae</taxon>
        <taxon>Echinocereeae</taxon>
        <taxon>Carnegiea</taxon>
    </lineage>
</organism>
<evidence type="ECO:0000313" key="3">
    <source>
        <dbReference type="Proteomes" id="UP001153076"/>
    </source>
</evidence>
<keyword evidence="3" id="KW-1185">Reference proteome</keyword>
<sequence length="421" mass="47407">MLSNDLVHPRTKWFKSLTSCSISNFSQLVKQFTSHFMNNRRREKNSNKLMNMCRGPNETLRLSIRCFNVETILIPKLKQNVARFAYKENANTLGEALSKADKFIRIDEINKTAEQISGGAPEGETTPYLWCDLHSDYGHSSTECRDLKDNLEDLMRRGYCSQFKATSQREVAHNQDHNFPGGTEPNGGDNKKGTINAHLKGLSNEVIWTKHGPTCLNTTGLSMTFIDDDLMSVCLPHDDPLVVTLNLGGYDVARILVDEGSAVHIIFERAFKQMGILEGSLKSVDYPIIGHPIKPEGLIRLSILIEEEESSRHLKPDFLVVDLTSTYNVIIGRTLHQAGAVVTTYHLTMLYVSDQGITGRLRGNKHIARECYINPDTSRREANGLNPKRTRCVVECDHVGMVTLDAREEFIPTTKLNENPY</sequence>
<dbReference type="Proteomes" id="UP001153076">
    <property type="component" value="Unassembled WGS sequence"/>
</dbReference>
<protein>
    <submittedName>
        <fullName evidence="2">Uncharacterized protein</fullName>
    </submittedName>
</protein>
<evidence type="ECO:0000313" key="2">
    <source>
        <dbReference type="EMBL" id="KAJ8432044.1"/>
    </source>
</evidence>
<feature type="region of interest" description="Disordered" evidence="1">
    <location>
        <begin position="171"/>
        <end position="194"/>
    </location>
</feature>
<reference evidence="2" key="1">
    <citation type="submission" date="2022-04" db="EMBL/GenBank/DDBJ databases">
        <title>Carnegiea gigantea Genome sequencing and assembly v2.</title>
        <authorList>
            <person name="Copetti D."/>
            <person name="Sanderson M.J."/>
            <person name="Burquez A."/>
            <person name="Wojciechowski M.F."/>
        </authorList>
    </citation>
    <scope>NUCLEOTIDE SEQUENCE</scope>
    <source>
        <strain evidence="2">SGP5-SGP5p</strain>
        <tissue evidence="2">Aerial part</tissue>
    </source>
</reference>
<name>A0A9Q1Q870_9CARY</name>
<dbReference type="AlphaFoldDB" id="A0A9Q1Q870"/>
<dbReference type="EMBL" id="JAKOGI010000643">
    <property type="protein sequence ID" value="KAJ8432044.1"/>
    <property type="molecule type" value="Genomic_DNA"/>
</dbReference>
<proteinExistence type="predicted"/>
<dbReference type="OrthoDB" id="2919534at2759"/>
<dbReference type="PANTHER" id="PTHR33240">
    <property type="entry name" value="OS08G0508500 PROTEIN"/>
    <property type="match status" value="1"/>
</dbReference>
<dbReference type="PANTHER" id="PTHR33240:SF17">
    <property type="entry name" value="EUKARYOTIC PEPTIDE CHAIN RELEASE FACTOR GTP-BINDING SUBUNIT-LIKE"/>
    <property type="match status" value="1"/>
</dbReference>
<evidence type="ECO:0000256" key="1">
    <source>
        <dbReference type="SAM" id="MobiDB-lite"/>
    </source>
</evidence>
<gene>
    <name evidence="2" type="ORF">Cgig2_006329</name>
</gene>